<keyword evidence="11 16" id="KW-1133">Transmembrane helix</keyword>
<evidence type="ECO:0000256" key="10">
    <source>
        <dbReference type="ARBA" id="ARBA00022840"/>
    </source>
</evidence>
<dbReference type="EMBL" id="FOVK01000004">
    <property type="protein sequence ID" value="SFN73732.1"/>
    <property type="molecule type" value="Genomic_DNA"/>
</dbReference>
<evidence type="ECO:0000256" key="5">
    <source>
        <dbReference type="ARBA" id="ARBA00022553"/>
    </source>
</evidence>
<comment type="subcellular location">
    <subcellularLocation>
        <location evidence="2">Cell membrane</location>
        <topology evidence="2">Multi-pass membrane protein</topology>
    </subcellularLocation>
</comment>
<keyword evidence="10" id="KW-0067">ATP-binding</keyword>
<feature type="region of interest" description="Disordered" evidence="15">
    <location>
        <begin position="56"/>
        <end position="75"/>
    </location>
</feature>
<protein>
    <recommendedName>
        <fullName evidence="3">histidine kinase</fullName>
        <ecNumber evidence="3">2.7.13.3</ecNumber>
    </recommendedName>
</protein>
<reference evidence="19 20" key="1">
    <citation type="submission" date="2016-10" db="EMBL/GenBank/DDBJ databases">
        <authorList>
            <person name="de Groot N.N."/>
        </authorList>
    </citation>
    <scope>NUCLEOTIDE SEQUENCE [LARGE SCALE GENOMIC DNA]</scope>
    <source>
        <strain evidence="19 20">ML2</strain>
    </source>
</reference>
<dbReference type="PROSITE" id="PS50109">
    <property type="entry name" value="HIS_KIN"/>
    <property type="match status" value="1"/>
</dbReference>
<keyword evidence="13 16" id="KW-0472">Membrane</keyword>
<dbReference type="Pfam" id="PF02518">
    <property type="entry name" value="HATPase_c"/>
    <property type="match status" value="1"/>
</dbReference>
<evidence type="ECO:0000256" key="7">
    <source>
        <dbReference type="ARBA" id="ARBA00022692"/>
    </source>
</evidence>
<dbReference type="InterPro" id="IPR050398">
    <property type="entry name" value="HssS/ArlS-like"/>
</dbReference>
<keyword evidence="14" id="KW-0175">Coiled coil</keyword>
<keyword evidence="20" id="KW-1185">Reference proteome</keyword>
<name>A0A1I5BGC9_9CLOT</name>
<evidence type="ECO:0000259" key="17">
    <source>
        <dbReference type="PROSITE" id="PS50109"/>
    </source>
</evidence>
<organism evidence="19 20">
    <name type="scientific">Proteiniclasticum ruminis</name>
    <dbReference type="NCBI Taxonomy" id="398199"/>
    <lineage>
        <taxon>Bacteria</taxon>
        <taxon>Bacillati</taxon>
        <taxon>Bacillota</taxon>
        <taxon>Clostridia</taxon>
        <taxon>Eubacteriales</taxon>
        <taxon>Clostridiaceae</taxon>
        <taxon>Proteiniclasticum</taxon>
    </lineage>
</organism>
<dbReference type="SUPFAM" id="SSF47384">
    <property type="entry name" value="Homodimeric domain of signal transducing histidine kinase"/>
    <property type="match status" value="1"/>
</dbReference>
<dbReference type="InterPro" id="IPR003660">
    <property type="entry name" value="HAMP_dom"/>
</dbReference>
<dbReference type="Proteomes" id="UP000181899">
    <property type="component" value="Unassembled WGS sequence"/>
</dbReference>
<keyword evidence="5" id="KW-0597">Phosphoprotein</keyword>
<feature type="domain" description="Histidine kinase" evidence="17">
    <location>
        <begin position="249"/>
        <end position="454"/>
    </location>
</feature>
<evidence type="ECO:0000256" key="9">
    <source>
        <dbReference type="ARBA" id="ARBA00022777"/>
    </source>
</evidence>
<dbReference type="Pfam" id="PF00512">
    <property type="entry name" value="HisKA"/>
    <property type="match status" value="1"/>
</dbReference>
<evidence type="ECO:0000256" key="13">
    <source>
        <dbReference type="ARBA" id="ARBA00023136"/>
    </source>
</evidence>
<dbReference type="GO" id="GO:0005524">
    <property type="term" value="F:ATP binding"/>
    <property type="evidence" value="ECO:0007669"/>
    <property type="project" value="UniProtKB-KW"/>
</dbReference>
<dbReference type="SMART" id="SM00388">
    <property type="entry name" value="HisKA"/>
    <property type="match status" value="1"/>
</dbReference>
<dbReference type="GO" id="GO:0000155">
    <property type="term" value="F:phosphorelay sensor kinase activity"/>
    <property type="evidence" value="ECO:0007669"/>
    <property type="project" value="InterPro"/>
</dbReference>
<gene>
    <name evidence="19" type="ORF">SAMN04488695_104199</name>
</gene>
<evidence type="ECO:0000256" key="6">
    <source>
        <dbReference type="ARBA" id="ARBA00022679"/>
    </source>
</evidence>
<accession>A0A1I5BGC9</accession>
<evidence type="ECO:0000256" key="8">
    <source>
        <dbReference type="ARBA" id="ARBA00022741"/>
    </source>
</evidence>
<evidence type="ECO:0000256" key="4">
    <source>
        <dbReference type="ARBA" id="ARBA00022475"/>
    </source>
</evidence>
<dbReference type="PROSITE" id="PS50885">
    <property type="entry name" value="HAMP"/>
    <property type="match status" value="1"/>
</dbReference>
<evidence type="ECO:0000256" key="14">
    <source>
        <dbReference type="SAM" id="Coils"/>
    </source>
</evidence>
<dbReference type="SUPFAM" id="SSF55874">
    <property type="entry name" value="ATPase domain of HSP90 chaperone/DNA topoisomerase II/histidine kinase"/>
    <property type="match status" value="1"/>
</dbReference>
<feature type="domain" description="HAMP" evidence="18">
    <location>
        <begin position="189"/>
        <end position="241"/>
    </location>
</feature>
<evidence type="ECO:0000256" key="16">
    <source>
        <dbReference type="SAM" id="Phobius"/>
    </source>
</evidence>
<keyword evidence="12" id="KW-0902">Two-component regulatory system</keyword>
<dbReference type="InterPro" id="IPR036097">
    <property type="entry name" value="HisK_dim/P_sf"/>
</dbReference>
<evidence type="ECO:0000259" key="18">
    <source>
        <dbReference type="PROSITE" id="PS50885"/>
    </source>
</evidence>
<dbReference type="InterPro" id="IPR036890">
    <property type="entry name" value="HATPase_C_sf"/>
</dbReference>
<dbReference type="CDD" id="cd00075">
    <property type="entry name" value="HATPase"/>
    <property type="match status" value="1"/>
</dbReference>
<dbReference type="RefSeq" id="WP_074911937.1">
    <property type="nucleotide sequence ID" value="NZ_FOVK01000004.1"/>
</dbReference>
<dbReference type="InterPro" id="IPR005467">
    <property type="entry name" value="His_kinase_dom"/>
</dbReference>
<dbReference type="EC" id="2.7.13.3" evidence="3"/>
<dbReference type="GO" id="GO:0005886">
    <property type="term" value="C:plasma membrane"/>
    <property type="evidence" value="ECO:0007669"/>
    <property type="project" value="UniProtKB-SubCell"/>
</dbReference>
<dbReference type="Gene3D" id="6.10.340.10">
    <property type="match status" value="1"/>
</dbReference>
<evidence type="ECO:0000256" key="2">
    <source>
        <dbReference type="ARBA" id="ARBA00004651"/>
    </source>
</evidence>
<dbReference type="AlphaFoldDB" id="A0A1I5BGC9"/>
<evidence type="ECO:0000256" key="1">
    <source>
        <dbReference type="ARBA" id="ARBA00000085"/>
    </source>
</evidence>
<dbReference type="CDD" id="cd00082">
    <property type="entry name" value="HisKA"/>
    <property type="match status" value="1"/>
</dbReference>
<keyword evidence="8" id="KW-0547">Nucleotide-binding</keyword>
<dbReference type="Gene3D" id="1.10.287.130">
    <property type="match status" value="1"/>
</dbReference>
<dbReference type="SMART" id="SM00387">
    <property type="entry name" value="HATPase_c"/>
    <property type="match status" value="1"/>
</dbReference>
<evidence type="ECO:0000313" key="19">
    <source>
        <dbReference type="EMBL" id="SFN73732.1"/>
    </source>
</evidence>
<evidence type="ECO:0000256" key="15">
    <source>
        <dbReference type="SAM" id="MobiDB-lite"/>
    </source>
</evidence>
<comment type="catalytic activity">
    <reaction evidence="1">
        <text>ATP + protein L-histidine = ADP + protein N-phospho-L-histidine.</text>
        <dbReference type="EC" id="2.7.13.3"/>
    </reaction>
</comment>
<dbReference type="OrthoDB" id="9780718at2"/>
<keyword evidence="7 16" id="KW-0812">Transmembrane</keyword>
<keyword evidence="9 19" id="KW-0418">Kinase</keyword>
<proteinExistence type="predicted"/>
<sequence length="459" mass="52279">MKKLKSLKARVLFLLSGLILLVFLLIFTAFNLLISSYIESSATEALTRVRSDGIPPDMAEDRVRPEKKYPEIPGGSTERLFVTEDYEVLVPDFYPEVTESSPLFEVKTAVEKREISLEEGGVKRLTAGEGLYYYTVVKSRSLTGMDLYEVHFINMSNLYDFEKNLSQMLLLIMSVALLLTVILGYLLAGRIVKPVKALSVFAKRMGEGDYDKMESEFSDLELHELKTVMNETSEKLKKYQEDQRTFFQNASHELRTPLQIIKSNAEALEVGLLEKEKALPVMKCEVDHLGSLVEDIILLSKLDARMEDLKKEKLDLRETLSASSERFMSLLLEKGLTIRYDFPKEPVYFTYEEKTLERAFENLLSNAVRYARHEICLSVSRAEGRIFIRVEDDGDGMAEETRKKLFDRFYKGKDGQHGIGLSIVKSVISAYEGRIEVKSGKDGTAFIVILPDPIESEYL</sequence>
<dbReference type="PANTHER" id="PTHR45528:SF1">
    <property type="entry name" value="SENSOR HISTIDINE KINASE CPXA"/>
    <property type="match status" value="1"/>
</dbReference>
<feature type="compositionally biased region" description="Basic and acidic residues" evidence="15">
    <location>
        <begin position="59"/>
        <end position="70"/>
    </location>
</feature>
<feature type="coiled-coil region" evidence="14">
    <location>
        <begin position="299"/>
        <end position="326"/>
    </location>
</feature>
<dbReference type="PANTHER" id="PTHR45528">
    <property type="entry name" value="SENSOR HISTIDINE KINASE CPXA"/>
    <property type="match status" value="1"/>
</dbReference>
<evidence type="ECO:0000256" key="12">
    <source>
        <dbReference type="ARBA" id="ARBA00023012"/>
    </source>
</evidence>
<dbReference type="InterPro" id="IPR004358">
    <property type="entry name" value="Sig_transdc_His_kin-like_C"/>
</dbReference>
<dbReference type="InterPro" id="IPR003661">
    <property type="entry name" value="HisK_dim/P_dom"/>
</dbReference>
<dbReference type="Gene3D" id="3.30.565.10">
    <property type="entry name" value="Histidine kinase-like ATPase, C-terminal domain"/>
    <property type="match status" value="1"/>
</dbReference>
<feature type="transmembrane region" description="Helical" evidence="16">
    <location>
        <begin position="168"/>
        <end position="188"/>
    </location>
</feature>
<feature type="transmembrane region" description="Helical" evidence="16">
    <location>
        <begin position="12"/>
        <end position="34"/>
    </location>
</feature>
<dbReference type="PRINTS" id="PR00344">
    <property type="entry name" value="BCTRLSENSOR"/>
</dbReference>
<dbReference type="InterPro" id="IPR003594">
    <property type="entry name" value="HATPase_dom"/>
</dbReference>
<evidence type="ECO:0000256" key="11">
    <source>
        <dbReference type="ARBA" id="ARBA00022989"/>
    </source>
</evidence>
<keyword evidence="4" id="KW-1003">Cell membrane</keyword>
<evidence type="ECO:0000313" key="20">
    <source>
        <dbReference type="Proteomes" id="UP000181899"/>
    </source>
</evidence>
<evidence type="ECO:0000256" key="3">
    <source>
        <dbReference type="ARBA" id="ARBA00012438"/>
    </source>
</evidence>
<keyword evidence="6" id="KW-0808">Transferase</keyword>